<dbReference type="EMBL" id="SJZB01000013">
    <property type="protein sequence ID" value="TCJ17929.1"/>
    <property type="molecule type" value="Genomic_DNA"/>
</dbReference>
<evidence type="ECO:0000313" key="19">
    <source>
        <dbReference type="EMBL" id="TCJ17929.1"/>
    </source>
</evidence>
<evidence type="ECO:0000259" key="18">
    <source>
        <dbReference type="Pfam" id="PF22461"/>
    </source>
</evidence>
<dbReference type="Gene3D" id="3.30.1950.10">
    <property type="entry name" value="wza like domain"/>
    <property type="match status" value="1"/>
</dbReference>
<keyword evidence="12" id="KW-0564">Palmitate</keyword>
<dbReference type="InterPro" id="IPR017478">
    <property type="entry name" value="Polysacc_export_EpsE"/>
</dbReference>
<feature type="chain" id="PRO_5020772675" evidence="15">
    <location>
        <begin position="25"/>
        <end position="269"/>
    </location>
</feature>
<dbReference type="OrthoDB" id="9815244at2"/>
<comment type="subcellular location">
    <subcellularLocation>
        <location evidence="1">Cell outer membrane</location>
        <topology evidence="1">Multi-pass membrane protein</topology>
    </subcellularLocation>
</comment>
<keyword evidence="6" id="KW-0812">Transmembrane</keyword>
<accession>A0A4R1BKR9</accession>
<dbReference type="InterPro" id="IPR049712">
    <property type="entry name" value="Poly_export"/>
</dbReference>
<dbReference type="GO" id="GO:0009279">
    <property type="term" value="C:cell outer membrane"/>
    <property type="evidence" value="ECO:0007669"/>
    <property type="project" value="UniProtKB-SubCell"/>
</dbReference>
<evidence type="ECO:0000259" key="16">
    <source>
        <dbReference type="Pfam" id="PF02563"/>
    </source>
</evidence>
<keyword evidence="7 15" id="KW-0732">Signal</keyword>
<evidence type="ECO:0000256" key="3">
    <source>
        <dbReference type="ARBA" id="ARBA00022448"/>
    </source>
</evidence>
<keyword evidence="11" id="KW-0472">Membrane</keyword>
<evidence type="ECO:0000256" key="13">
    <source>
        <dbReference type="ARBA" id="ARBA00023237"/>
    </source>
</evidence>
<evidence type="ECO:0000256" key="11">
    <source>
        <dbReference type="ARBA" id="ARBA00023136"/>
    </source>
</evidence>
<dbReference type="Pfam" id="PF10531">
    <property type="entry name" value="SLBB"/>
    <property type="match status" value="1"/>
</dbReference>
<keyword evidence="5" id="KW-0762">Sugar transport</keyword>
<dbReference type="Pfam" id="PF22461">
    <property type="entry name" value="SLBB_2"/>
    <property type="match status" value="1"/>
</dbReference>
<organism evidence="19 20">
    <name type="scientific">Parasulfuritortus cantonensis</name>
    <dbReference type="NCBI Taxonomy" id="2528202"/>
    <lineage>
        <taxon>Bacteria</taxon>
        <taxon>Pseudomonadati</taxon>
        <taxon>Pseudomonadota</taxon>
        <taxon>Betaproteobacteria</taxon>
        <taxon>Nitrosomonadales</taxon>
        <taxon>Thiobacillaceae</taxon>
        <taxon>Parasulfuritortus</taxon>
    </lineage>
</organism>
<keyword evidence="20" id="KW-1185">Reference proteome</keyword>
<protein>
    <submittedName>
        <fullName evidence="19">Polysaccharide export protein EpsE</fullName>
    </submittedName>
</protein>
<evidence type="ECO:0000256" key="2">
    <source>
        <dbReference type="ARBA" id="ARBA00009450"/>
    </source>
</evidence>
<evidence type="ECO:0000256" key="5">
    <source>
        <dbReference type="ARBA" id="ARBA00022597"/>
    </source>
</evidence>
<dbReference type="AlphaFoldDB" id="A0A4R1BKR9"/>
<keyword evidence="4" id="KW-1134">Transmembrane beta strand</keyword>
<evidence type="ECO:0000256" key="10">
    <source>
        <dbReference type="ARBA" id="ARBA00023114"/>
    </source>
</evidence>
<evidence type="ECO:0000256" key="7">
    <source>
        <dbReference type="ARBA" id="ARBA00022729"/>
    </source>
</evidence>
<evidence type="ECO:0000256" key="9">
    <source>
        <dbReference type="ARBA" id="ARBA00023065"/>
    </source>
</evidence>
<feature type="signal peptide" evidence="15">
    <location>
        <begin position="1"/>
        <end position="24"/>
    </location>
</feature>
<dbReference type="NCBIfam" id="TIGR03028">
    <property type="entry name" value="EpsE"/>
    <property type="match status" value="1"/>
</dbReference>
<evidence type="ECO:0000313" key="20">
    <source>
        <dbReference type="Proteomes" id="UP000295443"/>
    </source>
</evidence>
<keyword evidence="8" id="KW-0625">Polysaccharide transport</keyword>
<feature type="domain" description="Soluble ligand binding" evidence="17">
    <location>
        <begin position="194"/>
        <end position="241"/>
    </location>
</feature>
<dbReference type="PANTHER" id="PTHR33619:SF3">
    <property type="entry name" value="POLYSACCHARIDE EXPORT PROTEIN GFCE-RELATED"/>
    <property type="match status" value="1"/>
</dbReference>
<sequence>MHMRLLVMSFAVLLLTWLAGPARAAEAAPEYALASGDTIKITVFQNPDLTLETRVSENGAITYPLLGEVKLGGLTMAGAERRLADGLERGGFLKQPQVNIELLQVRGNQVSVLGLVNRPGRYPLDAANIRLSEALAMAGGVAPGGADTVVLSGVRQGKPYRVQADIAAMFLDDQRSADVYVAGGDTLYVHRAPVFYIYGEVQRPGVYRLERGMTVMQGLAQGGGPTLRGSEKSLKVVRRYGDAKAEEIAPAKSDALKADDVIYVPESLF</sequence>
<dbReference type="InterPro" id="IPR054765">
    <property type="entry name" value="SLBB_dom"/>
</dbReference>
<keyword evidence="13" id="KW-0998">Cell outer membrane</keyword>
<feature type="domain" description="Polysaccharide export protein N-terminal" evidence="16">
    <location>
        <begin position="26"/>
        <end position="102"/>
    </location>
</feature>
<keyword evidence="9" id="KW-0406">Ion transport</keyword>
<evidence type="ECO:0000256" key="8">
    <source>
        <dbReference type="ARBA" id="ARBA00023047"/>
    </source>
</evidence>
<dbReference type="InterPro" id="IPR019554">
    <property type="entry name" value="Soluble_ligand-bd"/>
</dbReference>
<dbReference type="InterPro" id="IPR003715">
    <property type="entry name" value="Poly_export_N"/>
</dbReference>
<name>A0A4R1BKR9_9PROT</name>
<keyword evidence="14" id="KW-0449">Lipoprotein</keyword>
<keyword evidence="3" id="KW-0813">Transport</keyword>
<evidence type="ECO:0000256" key="14">
    <source>
        <dbReference type="ARBA" id="ARBA00023288"/>
    </source>
</evidence>
<feature type="domain" description="SLBB" evidence="18">
    <location>
        <begin position="109"/>
        <end position="189"/>
    </location>
</feature>
<evidence type="ECO:0000256" key="6">
    <source>
        <dbReference type="ARBA" id="ARBA00022692"/>
    </source>
</evidence>
<dbReference type="GO" id="GO:0046930">
    <property type="term" value="C:pore complex"/>
    <property type="evidence" value="ECO:0007669"/>
    <property type="project" value="UniProtKB-KW"/>
</dbReference>
<evidence type="ECO:0000256" key="4">
    <source>
        <dbReference type="ARBA" id="ARBA00022452"/>
    </source>
</evidence>
<evidence type="ECO:0000259" key="17">
    <source>
        <dbReference type="Pfam" id="PF10531"/>
    </source>
</evidence>
<proteinExistence type="inferred from homology"/>
<dbReference type="Proteomes" id="UP000295443">
    <property type="component" value="Unassembled WGS sequence"/>
</dbReference>
<evidence type="ECO:0000256" key="12">
    <source>
        <dbReference type="ARBA" id="ARBA00023139"/>
    </source>
</evidence>
<evidence type="ECO:0000256" key="15">
    <source>
        <dbReference type="SAM" id="SignalP"/>
    </source>
</evidence>
<dbReference type="PANTHER" id="PTHR33619">
    <property type="entry name" value="POLYSACCHARIDE EXPORT PROTEIN GFCE-RELATED"/>
    <property type="match status" value="1"/>
</dbReference>
<keyword evidence="10" id="KW-0626">Porin</keyword>
<dbReference type="GO" id="GO:0015288">
    <property type="term" value="F:porin activity"/>
    <property type="evidence" value="ECO:0007669"/>
    <property type="project" value="UniProtKB-KW"/>
</dbReference>
<comment type="caution">
    <text evidence="19">The sequence shown here is derived from an EMBL/GenBank/DDBJ whole genome shotgun (WGS) entry which is preliminary data.</text>
</comment>
<evidence type="ECO:0000256" key="1">
    <source>
        <dbReference type="ARBA" id="ARBA00004571"/>
    </source>
</evidence>
<dbReference type="GO" id="GO:0006811">
    <property type="term" value="P:monoatomic ion transport"/>
    <property type="evidence" value="ECO:0007669"/>
    <property type="project" value="UniProtKB-KW"/>
</dbReference>
<dbReference type="Gene3D" id="3.10.560.10">
    <property type="entry name" value="Outer membrane lipoprotein wza domain like"/>
    <property type="match status" value="2"/>
</dbReference>
<reference evidence="19 20" key="1">
    <citation type="submission" date="2019-03" db="EMBL/GenBank/DDBJ databases">
        <title>Genome sequence of Thiobacillaceae bacterium LSR1, a sulfur-oxidizing bacterium isolated from freshwater sediment.</title>
        <authorList>
            <person name="Li S."/>
        </authorList>
    </citation>
    <scope>NUCLEOTIDE SEQUENCE [LARGE SCALE GENOMIC DNA]</scope>
    <source>
        <strain evidence="19 20">LSR1</strain>
    </source>
</reference>
<dbReference type="Pfam" id="PF02563">
    <property type="entry name" value="Poly_export"/>
    <property type="match status" value="1"/>
</dbReference>
<dbReference type="GO" id="GO:0015159">
    <property type="term" value="F:polysaccharide transmembrane transporter activity"/>
    <property type="evidence" value="ECO:0007669"/>
    <property type="project" value="InterPro"/>
</dbReference>
<comment type="similarity">
    <text evidence="2">Belongs to the BexD/CtrA/VexA family.</text>
</comment>
<gene>
    <name evidence="19" type="primary">epsE</name>
    <name evidence="19" type="ORF">EZJ19_03190</name>
</gene>